<accession>D4G7T8</accession>
<gene>
    <name evidence="1" type="ordered locus">RIEPE_0130</name>
</gene>
<evidence type="ECO:0000313" key="1">
    <source>
        <dbReference type="EMBL" id="ADD79887.1"/>
    </source>
</evidence>
<dbReference type="EMBL" id="CP001085">
    <property type="protein sequence ID" value="ADD79887.1"/>
    <property type="molecule type" value="Genomic_DNA"/>
</dbReference>
<protein>
    <submittedName>
        <fullName evidence="1">Uncharacterized protein</fullName>
    </submittedName>
</protein>
<dbReference type="KEGG" id="rip:RIEPE_0130"/>
<name>D4G7T8_RIEPU</name>
<reference evidence="1" key="1">
    <citation type="submission" date="2008-05" db="EMBL/GenBank/DDBJ databases">
        <title>Genome sequence of Riesia pediculicola USDA.</title>
        <authorList>
            <person name="Kirkness E.F."/>
        </authorList>
    </citation>
    <scope>NUCLEOTIDE SEQUENCE [LARGE SCALE GENOMIC DNA]</scope>
    <source>
        <strain evidence="1">USDA</strain>
    </source>
</reference>
<evidence type="ECO:0000313" key="2">
    <source>
        <dbReference type="Proteomes" id="UP000001700"/>
    </source>
</evidence>
<dbReference type="HOGENOM" id="CLU_3238973_0_0_6"/>
<sequence length="43" mass="5326">MFSDDMIKKNSHFFQKKNHKIRKNMLSRNQSFEKMFLQLSKSF</sequence>
<organism evidence="1 2">
    <name type="scientific">Riesia pediculicola (strain USDA)</name>
    <dbReference type="NCBI Taxonomy" id="515618"/>
    <lineage>
        <taxon>Bacteria</taxon>
        <taxon>Pseudomonadati</taxon>
        <taxon>Pseudomonadota</taxon>
        <taxon>Gammaproteobacteria</taxon>
        <taxon>Enterobacterales</taxon>
        <taxon>Enterobacteriaceae</taxon>
        <taxon>Candidatus Riesia</taxon>
    </lineage>
</organism>
<keyword evidence="2" id="KW-1185">Reference proteome</keyword>
<proteinExistence type="predicted"/>
<dbReference type="AlphaFoldDB" id="D4G7T8"/>
<dbReference type="Proteomes" id="UP000001700">
    <property type="component" value="Chromosome"/>
</dbReference>